<dbReference type="OrthoDB" id="2382073at2759"/>
<dbReference type="PANTHER" id="PTHR13693:SF77">
    <property type="entry name" value="8-AMINO-7-OXONONANOATE SYNTHASE"/>
    <property type="match status" value="1"/>
</dbReference>
<dbReference type="Proteomes" id="UP000829685">
    <property type="component" value="Unassembled WGS sequence"/>
</dbReference>
<dbReference type="GO" id="GO:0016740">
    <property type="term" value="F:transferase activity"/>
    <property type="evidence" value="ECO:0007669"/>
    <property type="project" value="UniProtKB-KW"/>
</dbReference>
<dbReference type="Pfam" id="PF00155">
    <property type="entry name" value="Aminotran_1_2"/>
    <property type="match status" value="1"/>
</dbReference>
<feature type="domain" description="Aminotransferase class I/classII large" evidence="5">
    <location>
        <begin position="31"/>
        <end position="283"/>
    </location>
</feature>
<dbReference type="GO" id="GO:0030170">
    <property type="term" value="F:pyridoxal phosphate binding"/>
    <property type="evidence" value="ECO:0007669"/>
    <property type="project" value="InterPro"/>
</dbReference>
<evidence type="ECO:0000256" key="2">
    <source>
        <dbReference type="ARBA" id="ARBA00010008"/>
    </source>
</evidence>
<dbReference type="SUPFAM" id="SSF53383">
    <property type="entry name" value="PLP-dependent transferases"/>
    <property type="match status" value="1"/>
</dbReference>
<keyword evidence="4" id="KW-0663">Pyridoxal phosphate</keyword>
<keyword evidence="3" id="KW-0808">Transferase</keyword>
<dbReference type="InterPro" id="IPR050087">
    <property type="entry name" value="AON_synthase_class-II"/>
</dbReference>
<name>A0A9Q0ATL4_9PEZI</name>
<comment type="caution">
    <text evidence="6">The sequence shown here is derived from an EMBL/GenBank/DDBJ whole genome shotgun (WGS) entry which is preliminary data.</text>
</comment>
<evidence type="ECO:0000256" key="3">
    <source>
        <dbReference type="ARBA" id="ARBA00022679"/>
    </source>
</evidence>
<dbReference type="EMBL" id="JAFIMR010000003">
    <property type="protein sequence ID" value="KAI1880129.1"/>
    <property type="molecule type" value="Genomic_DNA"/>
</dbReference>
<evidence type="ECO:0000256" key="1">
    <source>
        <dbReference type="ARBA" id="ARBA00001933"/>
    </source>
</evidence>
<comment type="similarity">
    <text evidence="2">Belongs to the class-II pyridoxal-phosphate-dependent aminotransferase family. BioF subfamily.</text>
</comment>
<gene>
    <name evidence="6" type="ORF">JX265_001750</name>
</gene>
<proteinExistence type="inferred from homology"/>
<protein>
    <recommendedName>
        <fullName evidence="5">Aminotransferase class I/classII large domain-containing protein</fullName>
    </recommendedName>
</protein>
<comment type="cofactor">
    <cofactor evidence="1">
        <name>pyridoxal 5'-phosphate</name>
        <dbReference type="ChEBI" id="CHEBI:597326"/>
    </cofactor>
</comment>
<evidence type="ECO:0000313" key="6">
    <source>
        <dbReference type="EMBL" id="KAI1880129.1"/>
    </source>
</evidence>
<keyword evidence="7" id="KW-1185">Reference proteome</keyword>
<evidence type="ECO:0000256" key="4">
    <source>
        <dbReference type="ARBA" id="ARBA00022898"/>
    </source>
</evidence>
<dbReference type="AlphaFoldDB" id="A0A9Q0ATL4"/>
<dbReference type="GO" id="GO:0009102">
    <property type="term" value="P:biotin biosynthetic process"/>
    <property type="evidence" value="ECO:0007669"/>
    <property type="project" value="TreeGrafter"/>
</dbReference>
<dbReference type="PANTHER" id="PTHR13693">
    <property type="entry name" value="CLASS II AMINOTRANSFERASE/8-AMINO-7-OXONONANOATE SYNTHASE"/>
    <property type="match status" value="1"/>
</dbReference>
<dbReference type="InterPro" id="IPR004839">
    <property type="entry name" value="Aminotransferase_I/II_large"/>
</dbReference>
<dbReference type="InterPro" id="IPR015421">
    <property type="entry name" value="PyrdxlP-dep_Trfase_major"/>
</dbReference>
<sequence length="293" mass="31900">MARLDETLDTILARRKNADRLRQLTTTSPAMVDFSSNDYLSLATNTELQREIVSRLEGRILAAERGEAARGILGSGGSRLLDGNSSFAEQLEQKMADFHGARSGLLFNSAYDANVGLLSCVPQPGDIILYDESIHASVHEGMRLSRAATKLPFTHDSVTDGEIDASRSGSMPGLEELLRQVTNGDEGKAAREGNRNVFICVEGIYSMDGTVAHLENVTRLTDQCLPRRNGYIIVDEAHSVGVLGKQGRGLVCELGLESKIWARVHGFGKAMGCAGGKRYYTNDSVFAIRKMTF</sequence>
<evidence type="ECO:0000259" key="5">
    <source>
        <dbReference type="Pfam" id="PF00155"/>
    </source>
</evidence>
<organism evidence="6 7">
    <name type="scientific">Neoarthrinium moseri</name>
    <dbReference type="NCBI Taxonomy" id="1658444"/>
    <lineage>
        <taxon>Eukaryota</taxon>
        <taxon>Fungi</taxon>
        <taxon>Dikarya</taxon>
        <taxon>Ascomycota</taxon>
        <taxon>Pezizomycotina</taxon>
        <taxon>Sordariomycetes</taxon>
        <taxon>Xylariomycetidae</taxon>
        <taxon>Amphisphaeriales</taxon>
        <taxon>Apiosporaceae</taxon>
        <taxon>Neoarthrinium</taxon>
    </lineage>
</organism>
<accession>A0A9Q0ATL4</accession>
<reference evidence="6" key="1">
    <citation type="submission" date="2021-03" db="EMBL/GenBank/DDBJ databases">
        <title>Revisited historic fungal species revealed as producer of novel bioactive compounds through whole genome sequencing and comparative genomics.</title>
        <authorList>
            <person name="Vignolle G.A."/>
            <person name="Hochenegger N."/>
            <person name="Mach R.L."/>
            <person name="Mach-Aigner A.R."/>
            <person name="Javad Rahimi M."/>
            <person name="Salim K.A."/>
            <person name="Chan C.M."/>
            <person name="Lim L.B.L."/>
            <person name="Cai F."/>
            <person name="Druzhinina I.S."/>
            <person name="U'Ren J.M."/>
            <person name="Derntl C."/>
        </authorList>
    </citation>
    <scope>NUCLEOTIDE SEQUENCE</scope>
    <source>
        <strain evidence="6">TUCIM 5799</strain>
    </source>
</reference>
<evidence type="ECO:0000313" key="7">
    <source>
        <dbReference type="Proteomes" id="UP000829685"/>
    </source>
</evidence>
<dbReference type="InterPro" id="IPR015424">
    <property type="entry name" value="PyrdxlP-dep_Trfase"/>
</dbReference>
<dbReference type="Gene3D" id="3.40.640.10">
    <property type="entry name" value="Type I PLP-dependent aspartate aminotransferase-like (Major domain)"/>
    <property type="match status" value="1"/>
</dbReference>